<dbReference type="Gene3D" id="1.10.10.60">
    <property type="entry name" value="Homeodomain-like"/>
    <property type="match status" value="1"/>
</dbReference>
<dbReference type="GO" id="GO:0003677">
    <property type="term" value="F:DNA binding"/>
    <property type="evidence" value="ECO:0007669"/>
    <property type="project" value="UniProtKB-UniRule"/>
</dbReference>
<dbReference type="EMBL" id="CP004121">
    <property type="protein sequence ID" value="AGF54370.1"/>
    <property type="molecule type" value="Genomic_DNA"/>
</dbReference>
<evidence type="ECO:0000256" key="1">
    <source>
        <dbReference type="ARBA" id="ARBA00023125"/>
    </source>
</evidence>
<sequence>MNQEQETHAPRQKRSELTRSKILDTALELFCQKGYYKTTTNEIATCANISIGNLYFYFPNKETIFLEILDRYHQSFLAIHETFLSEMENLNDNFRDFLMKLMEVIIKNHEESKALNQEIQILSFSNPKVAEILETQQTHVENAVLRYFQKIKDKIKVHDIEAATSITFSLINSIVDQIVFSKNKISRKRLLEETVNAVEAYLFVVD</sequence>
<accession>M1LNH0</accession>
<dbReference type="eggNOG" id="COG1309">
    <property type="taxonomic scope" value="Bacteria"/>
</dbReference>
<dbReference type="InterPro" id="IPR050624">
    <property type="entry name" value="HTH-type_Tx_Regulator"/>
</dbReference>
<dbReference type="OrthoDB" id="9808476at2"/>
<evidence type="ECO:0000313" key="4">
    <source>
        <dbReference type="EMBL" id="AGF54370.1"/>
    </source>
</evidence>
<evidence type="ECO:0000256" key="2">
    <source>
        <dbReference type="PROSITE-ProRule" id="PRU00335"/>
    </source>
</evidence>
<dbReference type="PATRIC" id="fig|931276.5.peg.540"/>
<evidence type="ECO:0000259" key="3">
    <source>
        <dbReference type="PROSITE" id="PS50977"/>
    </source>
</evidence>
<dbReference type="Pfam" id="PF00440">
    <property type="entry name" value="TetR_N"/>
    <property type="match status" value="1"/>
</dbReference>
<dbReference type="InterPro" id="IPR001647">
    <property type="entry name" value="HTH_TetR"/>
</dbReference>
<name>M1LNH0_9CLOT</name>
<keyword evidence="1 2" id="KW-0238">DNA-binding</keyword>
<dbReference type="PANTHER" id="PTHR43479:SF11">
    <property type="entry name" value="ACREF_ENVCD OPERON REPRESSOR-RELATED"/>
    <property type="match status" value="1"/>
</dbReference>
<dbReference type="Proteomes" id="UP000011728">
    <property type="component" value="Chromosome"/>
</dbReference>
<dbReference type="PROSITE" id="PS50977">
    <property type="entry name" value="HTH_TETR_2"/>
    <property type="match status" value="1"/>
</dbReference>
<dbReference type="InterPro" id="IPR023772">
    <property type="entry name" value="DNA-bd_HTH_TetR-type_CS"/>
</dbReference>
<dbReference type="PANTHER" id="PTHR43479">
    <property type="entry name" value="ACREF/ENVCD OPERON REPRESSOR-RELATED"/>
    <property type="match status" value="1"/>
</dbReference>
<feature type="DNA-binding region" description="H-T-H motif" evidence="2">
    <location>
        <begin position="39"/>
        <end position="58"/>
    </location>
</feature>
<dbReference type="SUPFAM" id="SSF46689">
    <property type="entry name" value="Homeodomain-like"/>
    <property type="match status" value="1"/>
</dbReference>
<dbReference type="InterPro" id="IPR041669">
    <property type="entry name" value="TetR_C_15"/>
</dbReference>
<dbReference type="RefSeq" id="WP_015390696.1">
    <property type="nucleotide sequence ID" value="NC_020291.1"/>
</dbReference>
<keyword evidence="5" id="KW-1185">Reference proteome</keyword>
<evidence type="ECO:0000313" key="5">
    <source>
        <dbReference type="Proteomes" id="UP000011728"/>
    </source>
</evidence>
<dbReference type="PROSITE" id="PS01081">
    <property type="entry name" value="HTH_TETR_1"/>
    <property type="match status" value="1"/>
</dbReference>
<dbReference type="PRINTS" id="PR00455">
    <property type="entry name" value="HTHTETR"/>
</dbReference>
<dbReference type="KEGG" id="csr:Cspa_c05780"/>
<organism evidence="4 5">
    <name type="scientific">Clostridium saccharoperbutylacetonicum N1-4(HMT)</name>
    <dbReference type="NCBI Taxonomy" id="931276"/>
    <lineage>
        <taxon>Bacteria</taxon>
        <taxon>Bacillati</taxon>
        <taxon>Bacillota</taxon>
        <taxon>Clostridia</taxon>
        <taxon>Eubacteriales</taxon>
        <taxon>Clostridiaceae</taxon>
        <taxon>Clostridium</taxon>
    </lineage>
</organism>
<protein>
    <submittedName>
        <fullName evidence="4">Transcriptional regulator TetR family</fullName>
    </submittedName>
</protein>
<dbReference type="InterPro" id="IPR009057">
    <property type="entry name" value="Homeodomain-like_sf"/>
</dbReference>
<dbReference type="Gene3D" id="1.10.357.10">
    <property type="entry name" value="Tetracycline Repressor, domain 2"/>
    <property type="match status" value="1"/>
</dbReference>
<reference evidence="4 5" key="1">
    <citation type="submission" date="2013-02" db="EMBL/GenBank/DDBJ databases">
        <title>Genome sequence of Clostridium saccharoperbutylacetonicum N1-4(HMT).</title>
        <authorList>
            <person name="Poehlein A."/>
            <person name="Daniel R."/>
        </authorList>
    </citation>
    <scope>NUCLEOTIDE SEQUENCE [LARGE SCALE GENOMIC DNA]</scope>
    <source>
        <strain evidence="5">N1-4(HMT)</strain>
    </source>
</reference>
<dbReference type="AlphaFoldDB" id="M1LNH0"/>
<gene>
    <name evidence="4" type="ORF">Cspa_c05780</name>
</gene>
<dbReference type="STRING" id="36745.CLSAP_05790"/>
<proteinExistence type="predicted"/>
<dbReference type="Pfam" id="PF17918">
    <property type="entry name" value="TetR_C_15"/>
    <property type="match status" value="1"/>
</dbReference>
<feature type="domain" description="HTH tetR-type" evidence="3">
    <location>
        <begin position="16"/>
        <end position="76"/>
    </location>
</feature>
<dbReference type="HOGENOM" id="CLU_069356_46_0_9"/>